<dbReference type="GO" id="GO:0005829">
    <property type="term" value="C:cytosol"/>
    <property type="evidence" value="ECO:0007669"/>
    <property type="project" value="TreeGrafter"/>
</dbReference>
<feature type="active site" description="Schiff-base intermediate with substrate" evidence="4">
    <location>
        <position position="169"/>
    </location>
</feature>
<dbReference type="CDD" id="cd00408">
    <property type="entry name" value="DHDPS-like"/>
    <property type="match status" value="1"/>
</dbReference>
<protein>
    <submittedName>
        <fullName evidence="6">4-hydroxy-tetrahydrodipicolinate synthase</fullName>
    </submittedName>
</protein>
<evidence type="ECO:0000313" key="6">
    <source>
        <dbReference type="EMBL" id="SHN21699.1"/>
    </source>
</evidence>
<evidence type="ECO:0000256" key="1">
    <source>
        <dbReference type="ARBA" id="ARBA00023239"/>
    </source>
</evidence>
<dbReference type="PROSITE" id="PS00666">
    <property type="entry name" value="DHDPS_2"/>
    <property type="match status" value="1"/>
</dbReference>
<dbReference type="InterPro" id="IPR020625">
    <property type="entry name" value="Schiff_base-form_aldolases_AS"/>
</dbReference>
<keyword evidence="2" id="KW-0704">Schiff base</keyword>
<comment type="similarity">
    <text evidence="3">Belongs to the DapA family.</text>
</comment>
<evidence type="ECO:0000313" key="7">
    <source>
        <dbReference type="Proteomes" id="UP000184513"/>
    </source>
</evidence>
<dbReference type="STRING" id="388280.SAMN04488057_11133"/>
<reference evidence="6 7" key="1">
    <citation type="submission" date="2016-11" db="EMBL/GenBank/DDBJ databases">
        <authorList>
            <person name="Jaros S."/>
            <person name="Januszkiewicz K."/>
            <person name="Wedrychowicz H."/>
        </authorList>
    </citation>
    <scope>NUCLEOTIDE SEQUENCE [LARGE SCALE GENOMIC DNA]</scope>
    <source>
        <strain evidence="6 7">CGMCC 1.6102</strain>
    </source>
</reference>
<dbReference type="EMBL" id="FRCY01000011">
    <property type="protein sequence ID" value="SHN21699.1"/>
    <property type="molecule type" value="Genomic_DNA"/>
</dbReference>
<name>A0A1M7PVV2_9BACT</name>
<keyword evidence="1 3" id="KW-0456">Lyase</keyword>
<dbReference type="GO" id="GO:0008747">
    <property type="term" value="F:N-acetylneuraminate lyase activity"/>
    <property type="evidence" value="ECO:0007669"/>
    <property type="project" value="TreeGrafter"/>
</dbReference>
<dbReference type="SUPFAM" id="SSF51569">
    <property type="entry name" value="Aldolase"/>
    <property type="match status" value="1"/>
</dbReference>
<dbReference type="Pfam" id="PF00701">
    <property type="entry name" value="DHDPS"/>
    <property type="match status" value="1"/>
</dbReference>
<organism evidence="6 7">
    <name type="scientific">Cyclobacterium lianum</name>
    <dbReference type="NCBI Taxonomy" id="388280"/>
    <lineage>
        <taxon>Bacteria</taxon>
        <taxon>Pseudomonadati</taxon>
        <taxon>Bacteroidota</taxon>
        <taxon>Cytophagia</taxon>
        <taxon>Cytophagales</taxon>
        <taxon>Cyclobacteriaceae</taxon>
        <taxon>Cyclobacterium</taxon>
    </lineage>
</organism>
<feature type="binding site" evidence="5">
    <location>
        <position position="53"/>
    </location>
    <ligand>
        <name>pyruvate</name>
        <dbReference type="ChEBI" id="CHEBI:15361"/>
    </ligand>
</feature>
<feature type="active site" description="Proton donor/acceptor" evidence="4">
    <location>
        <position position="141"/>
    </location>
</feature>
<dbReference type="InterPro" id="IPR013785">
    <property type="entry name" value="Aldolase_TIM"/>
</dbReference>
<dbReference type="SMART" id="SM01130">
    <property type="entry name" value="DHDPS"/>
    <property type="match status" value="1"/>
</dbReference>
<evidence type="ECO:0000256" key="3">
    <source>
        <dbReference type="PIRNR" id="PIRNR001365"/>
    </source>
</evidence>
<dbReference type="OrthoDB" id="9782828at2"/>
<dbReference type="Proteomes" id="UP000184513">
    <property type="component" value="Unassembled WGS sequence"/>
</dbReference>
<feature type="binding site" evidence="5">
    <location>
        <position position="213"/>
    </location>
    <ligand>
        <name>pyruvate</name>
        <dbReference type="ChEBI" id="CHEBI:15361"/>
    </ligand>
</feature>
<accession>A0A1M7PVV2</accession>
<dbReference type="InterPro" id="IPR002220">
    <property type="entry name" value="DapA-like"/>
</dbReference>
<dbReference type="PANTHER" id="PTHR42849">
    <property type="entry name" value="N-ACETYLNEURAMINATE LYASE"/>
    <property type="match status" value="1"/>
</dbReference>
<proteinExistence type="inferred from homology"/>
<keyword evidence="7" id="KW-1185">Reference proteome</keyword>
<dbReference type="GO" id="GO:0019262">
    <property type="term" value="P:N-acetylneuraminate catabolic process"/>
    <property type="evidence" value="ECO:0007669"/>
    <property type="project" value="TreeGrafter"/>
</dbReference>
<evidence type="ECO:0000256" key="5">
    <source>
        <dbReference type="PIRSR" id="PIRSR001365-2"/>
    </source>
</evidence>
<dbReference type="PANTHER" id="PTHR42849:SF1">
    <property type="entry name" value="N-ACETYLNEURAMINATE LYASE"/>
    <property type="match status" value="1"/>
</dbReference>
<dbReference type="PIRSF" id="PIRSF001365">
    <property type="entry name" value="DHDPS"/>
    <property type="match status" value="1"/>
</dbReference>
<dbReference type="AlphaFoldDB" id="A0A1M7PVV2"/>
<evidence type="ECO:0000256" key="2">
    <source>
        <dbReference type="ARBA" id="ARBA00023270"/>
    </source>
</evidence>
<sequence>MPIDLKMNPLKGVIPPMATLLSDANTLDLQGTTKLIDHLMHGGVHGLFVLGTTGECTNIAYPMRKELIEFACRQVAGRIPVLVGITDTSPAESLSLARVAADAGADAVVAAPPYYFGLGERELISYFGRLADQLPLPLYLYNMPSHTKTSLTGAAVLELSSHPNILGLKDSSGNAVYFNGMLYAFKDRPDFTLLVGPEEMMASAVLMGGHGGVSGGANMFPRLYVDLYTAATQGNLQEVARLQQMVMEIAAEIYALGSYGSSFLKGLKASMAVLGLGNGRLSPPLEAFDAQNMKQIENRLKGLKAYQTYA</sequence>
<evidence type="ECO:0000256" key="4">
    <source>
        <dbReference type="PIRSR" id="PIRSR001365-1"/>
    </source>
</evidence>
<dbReference type="PRINTS" id="PR00146">
    <property type="entry name" value="DHPICSNTHASE"/>
</dbReference>
<gene>
    <name evidence="6" type="ORF">SAMN04488057_11133</name>
</gene>
<dbReference type="Gene3D" id="3.20.20.70">
    <property type="entry name" value="Aldolase class I"/>
    <property type="match status" value="1"/>
</dbReference>